<dbReference type="Proteomes" id="UP000037043">
    <property type="component" value="Unassembled WGS sequence"/>
</dbReference>
<evidence type="ECO:0000313" key="1">
    <source>
        <dbReference type="EMBL" id="KOA20578.1"/>
    </source>
</evidence>
<dbReference type="Gene3D" id="3.40.50.2000">
    <property type="entry name" value="Glycogen Phosphorylase B"/>
    <property type="match status" value="2"/>
</dbReference>
<accession>A0A0L6ZCN1</accession>
<keyword evidence="2" id="KW-1185">Reference proteome</keyword>
<dbReference type="STRING" id="36844.SAMN04488501_103283"/>
<proteinExistence type="predicted"/>
<evidence type="ECO:0000313" key="2">
    <source>
        <dbReference type="Proteomes" id="UP000037043"/>
    </source>
</evidence>
<organism evidence="1 2">
    <name type="scientific">Clostridium homopropionicum DSM 5847</name>
    <dbReference type="NCBI Taxonomy" id="1121318"/>
    <lineage>
        <taxon>Bacteria</taxon>
        <taxon>Bacillati</taxon>
        <taxon>Bacillota</taxon>
        <taxon>Clostridia</taxon>
        <taxon>Eubacteriales</taxon>
        <taxon>Clostridiaceae</taxon>
        <taxon>Clostridium</taxon>
    </lineage>
</organism>
<protein>
    <submittedName>
        <fullName evidence="1">Putative glycosyl transferase</fullName>
    </submittedName>
</protein>
<reference evidence="2" key="1">
    <citation type="submission" date="2015-08" db="EMBL/GenBank/DDBJ databases">
        <title>Genome sequence of the strict anaerobe Clostridium homopropionicum LuHBu1 (DSM 5847T).</title>
        <authorList>
            <person name="Poehlein A."/>
            <person name="Beck M."/>
            <person name="Schiel-Bengelsdorf B."/>
            <person name="Bengelsdorf F.R."/>
            <person name="Daniel R."/>
            <person name="Duerre P."/>
        </authorList>
    </citation>
    <scope>NUCLEOTIDE SEQUENCE [LARGE SCALE GENOMIC DNA]</scope>
    <source>
        <strain evidence="2">DSM 5847</strain>
    </source>
</reference>
<dbReference type="SUPFAM" id="SSF53756">
    <property type="entry name" value="UDP-Glycosyltransferase/glycogen phosphorylase"/>
    <property type="match status" value="1"/>
</dbReference>
<dbReference type="GO" id="GO:0016740">
    <property type="term" value="F:transferase activity"/>
    <property type="evidence" value="ECO:0007669"/>
    <property type="project" value="UniProtKB-KW"/>
</dbReference>
<sequence length="396" mass="46548">MKILFIIGFYMSNHSYRENYYAKLLEEYGHQVKVITSDIYYPFSNLTKQRRLNLVREEVSDKFVERREHKFLLKDMVYFSFKDVFDTFRPDIVHLMEGRQLISYFASEEAKKKNIPVIYEHEQRTDFGSFLGVIRNKIINRHLIKNTARNSTGIRTVSRESLEYLSNIISTDNKIVEVATLGYNDKIFKMNNSCRNKVRNELSVKADEFLIITSGKFLGNKKLNLLVKSFLSAKANNSKMRMIIVGEINEDISIYLDNSDIIIIPQLVNENRLNELFNAADLAIWTRYTISYFQSLGTGCPILVPNFKYTQQLRDKIYDSQGVNLFEIQFNQDEYLFKMDERDIVKNISKEISSIYKGNLNRRVISCESKIFAWSQVVKNLEKQYLNVINKFNNLK</sequence>
<dbReference type="EMBL" id="LHUR01000012">
    <property type="protein sequence ID" value="KOA20578.1"/>
    <property type="molecule type" value="Genomic_DNA"/>
</dbReference>
<dbReference type="RefSeq" id="WP_052220314.1">
    <property type="nucleotide sequence ID" value="NZ_LHUR01000012.1"/>
</dbReference>
<name>A0A0L6ZCN1_9CLOT</name>
<gene>
    <name evidence="1" type="ORF">CLHOM_07200</name>
</gene>
<dbReference type="AlphaFoldDB" id="A0A0L6ZCN1"/>
<dbReference type="PATRIC" id="fig|1121318.3.peg.724"/>
<comment type="caution">
    <text evidence="1">The sequence shown here is derived from an EMBL/GenBank/DDBJ whole genome shotgun (WGS) entry which is preliminary data.</text>
</comment>
<keyword evidence="1" id="KW-0808">Transferase</keyword>